<protein>
    <submittedName>
        <fullName evidence="2">Uncharacterized protein</fullName>
    </submittedName>
</protein>
<evidence type="ECO:0000313" key="3">
    <source>
        <dbReference type="EMBL" id="TDG94115.1"/>
    </source>
</evidence>
<keyword evidence="6" id="KW-1185">Reference proteome</keyword>
<dbReference type="EMBL" id="PUFL01000024">
    <property type="protein sequence ID" value="TDG94115.1"/>
    <property type="molecule type" value="Genomic_DNA"/>
</dbReference>
<proteinExistence type="predicted"/>
<comment type="caution">
    <text evidence="2">The sequence shown here is derived from an EMBL/GenBank/DDBJ whole genome shotgun (WGS) entry which is preliminary data.</text>
</comment>
<dbReference type="EMBL" id="NCXI01000071">
    <property type="protein sequence ID" value="PAK79971.1"/>
    <property type="molecule type" value="Genomic_DNA"/>
</dbReference>
<gene>
    <name evidence="2" type="ORF">B8W98_09025</name>
    <name evidence="3" type="ORF">C5L28_001329</name>
    <name evidence="1" type="ORF">LPKJCM_00256</name>
</gene>
<accession>A0A269Y4B2</accession>
<reference evidence="3" key="4">
    <citation type="submission" date="2019-02" db="EMBL/GenBank/DDBJ databases">
        <authorList>
            <person name="Buron G."/>
            <person name="Chaylann A."/>
            <person name="Dolejs I."/>
            <person name="Forster J."/>
            <person name="Miks M.H."/>
        </authorList>
    </citation>
    <scope>NUCLEOTIDE SEQUENCE</scope>
    <source>
        <strain evidence="3">DSM 10551</strain>
    </source>
</reference>
<dbReference type="Proteomes" id="UP000294668">
    <property type="component" value="Unassembled WGS sequence"/>
</dbReference>
<dbReference type="InterPro" id="IPR025659">
    <property type="entry name" value="Tubby-like_C"/>
</dbReference>
<dbReference type="EMBL" id="BDGB01000022">
    <property type="protein sequence ID" value="GAW71184.1"/>
    <property type="molecule type" value="Genomic_DNA"/>
</dbReference>
<evidence type="ECO:0000313" key="2">
    <source>
        <dbReference type="EMBL" id="PAK79971.1"/>
    </source>
</evidence>
<dbReference type="SUPFAM" id="SSF54518">
    <property type="entry name" value="Tubby C-terminal domain-like"/>
    <property type="match status" value="1"/>
</dbReference>
<evidence type="ECO:0000313" key="6">
    <source>
        <dbReference type="Proteomes" id="UP000294668"/>
    </source>
</evidence>
<dbReference type="Proteomes" id="UP000216802">
    <property type="component" value="Unassembled WGS sequence"/>
</dbReference>
<name>A0A269Y4B2_9LACO</name>
<reference evidence="2 5" key="2">
    <citation type="submission" date="2017-04" db="EMBL/GenBank/DDBJ databases">
        <title>Kefir bacterial isolates.</title>
        <authorList>
            <person name="Kim Y."/>
            <person name="Blasche S."/>
            <person name="Patil K.R."/>
        </authorList>
    </citation>
    <scope>NUCLEOTIDE SEQUENCE [LARGE SCALE GENOMIC DNA]</scope>
    <source>
        <strain evidence="2 5">OG2</strain>
    </source>
</reference>
<evidence type="ECO:0000313" key="4">
    <source>
        <dbReference type="Proteomes" id="UP000214739"/>
    </source>
</evidence>
<evidence type="ECO:0000313" key="5">
    <source>
        <dbReference type="Proteomes" id="UP000216802"/>
    </source>
</evidence>
<evidence type="ECO:0000313" key="1">
    <source>
        <dbReference type="EMBL" id="GAW71184.1"/>
    </source>
</evidence>
<dbReference type="AlphaFoldDB" id="A0A269Y4B2"/>
<dbReference type="Proteomes" id="UP000214739">
    <property type="component" value="Unassembled WGS sequence"/>
</dbReference>
<dbReference type="RefSeq" id="WP_057962741.1">
    <property type="nucleotide sequence ID" value="NZ_BAAAXO010000065.1"/>
</dbReference>
<reference evidence="1 4" key="1">
    <citation type="journal article" date="2017" name="Biosci Microbiota Food Health">
        <title>Genomic characterization reconfirms the taxonomic status of Lactobacillus parakefiri.</title>
        <authorList>
            <person name="Tanizawa Y."/>
            <person name="Kobayashi H."/>
            <person name="Kaminuma E."/>
            <person name="Sakamoto M."/>
            <person name="Ohkuma M."/>
            <person name="Nakamura Y."/>
            <person name="Arita M."/>
            <person name="Tohno M."/>
        </authorList>
    </citation>
    <scope>NUCLEOTIDE SEQUENCE [LARGE SCALE GENOMIC DNA]</scope>
    <source>
        <strain evidence="1 4">JCM 8573</strain>
    </source>
</reference>
<organism evidence="2 5">
    <name type="scientific">Lentilactobacillus parakefiri</name>
    <dbReference type="NCBI Taxonomy" id="152332"/>
    <lineage>
        <taxon>Bacteria</taxon>
        <taxon>Bacillati</taxon>
        <taxon>Bacillota</taxon>
        <taxon>Bacilli</taxon>
        <taxon>Lactobacillales</taxon>
        <taxon>Lactobacillaceae</taxon>
        <taxon>Lentilactobacillus</taxon>
    </lineage>
</organism>
<reference evidence="3 6" key="3">
    <citation type="journal article" date="2019" name="Appl. Microbiol. Biotechnol.">
        <title>Uncovering carbohydrate metabolism through a genotype-phenotype association study of 56 lactic acid bacteria genomes.</title>
        <authorList>
            <person name="Buron-Moles G."/>
            <person name="Chailyan A."/>
            <person name="Dolejs I."/>
            <person name="Forster J."/>
            <person name="Miks M.H."/>
        </authorList>
    </citation>
    <scope>NUCLEOTIDE SEQUENCE [LARGE SCALE GENOMIC DNA]</scope>
    <source>
        <strain evidence="3 6">DSM 10551</strain>
    </source>
</reference>
<sequence>MSRKLQLNLTELDHTRSTKVTDQYRDTKYLIVGKWGLIADTFSIYSISGEVVATVRQQSLGMTPKFDLYYLDQFVGSSVIHFTIHYTTIFINGVNWLVTGNQDKQTYRVMHGRTRIATIKSYSQSDQVIRIMDVNNTNHEPLVLAIASILNHPSLAHASRLKLGVLNKAPVKPKLESENIQTLHTNQNKR</sequence>
<dbReference type="OrthoDB" id="2248181at2"/>